<gene>
    <name evidence="3" type="ORF">Z517_09166</name>
</gene>
<dbReference type="AlphaFoldDB" id="A0A0D2ER27"/>
<dbReference type="RefSeq" id="XP_013280530.1">
    <property type="nucleotide sequence ID" value="XM_013425076.1"/>
</dbReference>
<dbReference type="EMBL" id="KN846974">
    <property type="protein sequence ID" value="KIW76722.1"/>
    <property type="molecule type" value="Genomic_DNA"/>
</dbReference>
<dbReference type="PANTHER" id="PTHR44573">
    <property type="entry name" value="NADPH-DEPENDENT ALKENAL/ONE OXIDOREDUCTASE, CHLOROPLASTIC"/>
    <property type="match status" value="1"/>
</dbReference>
<dbReference type="HOGENOM" id="CLU_026673_3_3_1"/>
<evidence type="ECO:0000313" key="4">
    <source>
        <dbReference type="Proteomes" id="UP000053029"/>
    </source>
</evidence>
<dbReference type="STRING" id="1442368.A0A0D2ER27"/>
<dbReference type="SMART" id="SM00829">
    <property type="entry name" value="PKS_ER"/>
    <property type="match status" value="1"/>
</dbReference>
<dbReference type="InterPro" id="IPR013154">
    <property type="entry name" value="ADH-like_N"/>
</dbReference>
<dbReference type="CDD" id="cd05289">
    <property type="entry name" value="MDR_like_2"/>
    <property type="match status" value="1"/>
</dbReference>
<dbReference type="OrthoDB" id="191139at2759"/>
<dbReference type="Gene3D" id="3.90.180.10">
    <property type="entry name" value="Medium-chain alcohol dehydrogenases, catalytic domain"/>
    <property type="match status" value="1"/>
</dbReference>
<proteinExistence type="predicted"/>
<accession>A0A0D2ER27</accession>
<dbReference type="Gene3D" id="3.40.50.720">
    <property type="entry name" value="NAD(P)-binding Rossmann-like Domain"/>
    <property type="match status" value="1"/>
</dbReference>
<sequence length="368" mass="39930">MADSSVDVPRTMKSLVAPHYCTPAGYEVVELPVPELKKPHEVLVRMRAACVNPGDTQVASGAVRFFQSFSFPIKLGVEGAGVVVQVGSAVETVKPGDEVYMLESDPASNFEHIGFISEYALASEKFVIRKPANMTFVEAASLLGSTMPGIEAFETALRHMPEGETIEGKTVLVTAGLGALGSVGTQLAKNVYGAGKVLTTVSTPKVPLVETYTPGIVDKVIDYKTQDILKVVPRGSVDVVYNAPWGFTHLFPLVNPTSGVFITASGIPNSRSLKPVFPHLPRVIGWLADLLQWWYLWRLVGTSVHYEMIMSKPWDRQKLERAGEVINAGLVKAVTTEARFDDIEAVRRGCQHTYDGHGGLGKFVVTFA</sequence>
<keyword evidence="4" id="KW-1185">Reference proteome</keyword>
<dbReference type="GO" id="GO:0016628">
    <property type="term" value="F:oxidoreductase activity, acting on the CH-CH group of donors, NAD or NADP as acceptor"/>
    <property type="evidence" value="ECO:0007669"/>
    <property type="project" value="InterPro"/>
</dbReference>
<dbReference type="InterPro" id="IPR020843">
    <property type="entry name" value="ER"/>
</dbReference>
<dbReference type="SUPFAM" id="SSF50129">
    <property type="entry name" value="GroES-like"/>
    <property type="match status" value="1"/>
</dbReference>
<organism evidence="3 4">
    <name type="scientific">Fonsecaea pedrosoi CBS 271.37</name>
    <dbReference type="NCBI Taxonomy" id="1442368"/>
    <lineage>
        <taxon>Eukaryota</taxon>
        <taxon>Fungi</taxon>
        <taxon>Dikarya</taxon>
        <taxon>Ascomycota</taxon>
        <taxon>Pezizomycotina</taxon>
        <taxon>Eurotiomycetes</taxon>
        <taxon>Chaetothyriomycetidae</taxon>
        <taxon>Chaetothyriales</taxon>
        <taxon>Herpotrichiellaceae</taxon>
        <taxon>Fonsecaea</taxon>
    </lineage>
</organism>
<name>A0A0D2ER27_9EURO</name>
<evidence type="ECO:0000256" key="1">
    <source>
        <dbReference type="ARBA" id="ARBA00023002"/>
    </source>
</evidence>
<dbReference type="InterPro" id="IPR036291">
    <property type="entry name" value="NAD(P)-bd_dom_sf"/>
</dbReference>
<dbReference type="InterPro" id="IPR044626">
    <property type="entry name" value="AOR-like"/>
</dbReference>
<dbReference type="Proteomes" id="UP000053029">
    <property type="component" value="Unassembled WGS sequence"/>
</dbReference>
<dbReference type="GeneID" id="25308656"/>
<reference evidence="3 4" key="1">
    <citation type="submission" date="2015-01" db="EMBL/GenBank/DDBJ databases">
        <title>The Genome Sequence of Fonsecaea pedrosoi CBS 271.37.</title>
        <authorList>
            <consortium name="The Broad Institute Genomics Platform"/>
            <person name="Cuomo C."/>
            <person name="de Hoog S."/>
            <person name="Gorbushina A."/>
            <person name="Stielow B."/>
            <person name="Teixiera M."/>
            <person name="Abouelleil A."/>
            <person name="Chapman S.B."/>
            <person name="Priest M."/>
            <person name="Young S.K."/>
            <person name="Wortman J."/>
            <person name="Nusbaum C."/>
            <person name="Birren B."/>
        </authorList>
    </citation>
    <scope>NUCLEOTIDE SEQUENCE [LARGE SCALE GENOMIC DNA]</scope>
    <source>
        <strain evidence="3 4">CBS 271.37</strain>
    </source>
</reference>
<dbReference type="PANTHER" id="PTHR44573:SF1">
    <property type="entry name" value="NADPH-DEPENDENT ALKENAL_ONE OXIDOREDUCTASE, CHLOROPLASTIC"/>
    <property type="match status" value="1"/>
</dbReference>
<dbReference type="SUPFAM" id="SSF51735">
    <property type="entry name" value="NAD(P)-binding Rossmann-fold domains"/>
    <property type="match status" value="1"/>
</dbReference>
<feature type="domain" description="Enoyl reductase (ER)" evidence="2">
    <location>
        <begin position="10"/>
        <end position="335"/>
    </location>
</feature>
<protein>
    <submittedName>
        <fullName evidence="3">Unplaced genomic scaffold supercont1.6, whole genome shotgun sequence</fullName>
    </submittedName>
</protein>
<dbReference type="VEuPathDB" id="FungiDB:Z517_09166"/>
<dbReference type="InterPro" id="IPR011032">
    <property type="entry name" value="GroES-like_sf"/>
</dbReference>
<keyword evidence="1" id="KW-0560">Oxidoreductase</keyword>
<evidence type="ECO:0000259" key="2">
    <source>
        <dbReference type="SMART" id="SM00829"/>
    </source>
</evidence>
<evidence type="ECO:0000313" key="3">
    <source>
        <dbReference type="EMBL" id="KIW76722.1"/>
    </source>
</evidence>
<dbReference type="Pfam" id="PF08240">
    <property type="entry name" value="ADH_N"/>
    <property type="match status" value="1"/>
</dbReference>